<comment type="caution">
    <text evidence="8">The sequence shown here is derived from an EMBL/GenBank/DDBJ whole genome shotgun (WGS) entry which is preliminary data.</text>
</comment>
<feature type="transmembrane region" description="Helical" evidence="6">
    <location>
        <begin position="142"/>
        <end position="163"/>
    </location>
</feature>
<dbReference type="GO" id="GO:0022857">
    <property type="term" value="F:transmembrane transporter activity"/>
    <property type="evidence" value="ECO:0007669"/>
    <property type="project" value="InterPro"/>
</dbReference>
<protein>
    <submittedName>
        <fullName evidence="8">MFS transporter</fullName>
    </submittedName>
</protein>
<dbReference type="Proteomes" id="UP000238007">
    <property type="component" value="Unassembled WGS sequence"/>
</dbReference>
<dbReference type="PANTHER" id="PTHR43124:SF5">
    <property type="entry name" value="PURINE RIBONUCLEOSIDE EFFLUX PUMP NEPI"/>
    <property type="match status" value="1"/>
</dbReference>
<proteinExistence type="predicted"/>
<dbReference type="PANTHER" id="PTHR43124">
    <property type="entry name" value="PURINE EFFLUX PUMP PBUE"/>
    <property type="match status" value="1"/>
</dbReference>
<name>A0A2T0VX51_9RHOB</name>
<evidence type="ECO:0000259" key="7">
    <source>
        <dbReference type="PROSITE" id="PS50850"/>
    </source>
</evidence>
<dbReference type="GO" id="GO:0005886">
    <property type="term" value="C:plasma membrane"/>
    <property type="evidence" value="ECO:0007669"/>
    <property type="project" value="UniProtKB-SubCell"/>
</dbReference>
<keyword evidence="5 6" id="KW-0472">Membrane</keyword>
<dbReference type="SUPFAM" id="SSF103473">
    <property type="entry name" value="MFS general substrate transporter"/>
    <property type="match status" value="1"/>
</dbReference>
<feature type="domain" description="Major facilitator superfamily (MFS) profile" evidence="7">
    <location>
        <begin position="44"/>
        <end position="196"/>
    </location>
</feature>
<evidence type="ECO:0000313" key="8">
    <source>
        <dbReference type="EMBL" id="PRY76578.1"/>
    </source>
</evidence>
<dbReference type="EMBL" id="PVTP01000008">
    <property type="protein sequence ID" value="PRY76578.1"/>
    <property type="molecule type" value="Genomic_DNA"/>
</dbReference>
<accession>A0A2T0VX51</accession>
<feature type="transmembrane region" description="Helical" evidence="6">
    <location>
        <begin position="117"/>
        <end position="136"/>
    </location>
</feature>
<keyword evidence="2" id="KW-1003">Cell membrane</keyword>
<feature type="transmembrane region" description="Helical" evidence="6">
    <location>
        <begin position="45"/>
        <end position="67"/>
    </location>
</feature>
<reference evidence="8 9" key="1">
    <citation type="submission" date="2018-03" db="EMBL/GenBank/DDBJ databases">
        <title>Genomic Encyclopedia of Archaeal and Bacterial Type Strains, Phase II (KMG-II): from individual species to whole genera.</title>
        <authorList>
            <person name="Goeker M."/>
        </authorList>
    </citation>
    <scope>NUCLEOTIDE SEQUENCE [LARGE SCALE GENOMIC DNA]</scope>
    <source>
        <strain evidence="8 9">DSM 101533</strain>
    </source>
</reference>
<dbReference type="InterPro" id="IPR036259">
    <property type="entry name" value="MFS_trans_sf"/>
</dbReference>
<feature type="transmembrane region" description="Helical" evidence="6">
    <location>
        <begin position="175"/>
        <end position="195"/>
    </location>
</feature>
<evidence type="ECO:0000256" key="1">
    <source>
        <dbReference type="ARBA" id="ARBA00004651"/>
    </source>
</evidence>
<dbReference type="InterPro" id="IPR011701">
    <property type="entry name" value="MFS"/>
</dbReference>
<keyword evidence="9" id="KW-1185">Reference proteome</keyword>
<dbReference type="PROSITE" id="PS50850">
    <property type="entry name" value="MFS"/>
    <property type="match status" value="1"/>
</dbReference>
<evidence type="ECO:0000256" key="4">
    <source>
        <dbReference type="ARBA" id="ARBA00022989"/>
    </source>
</evidence>
<dbReference type="AlphaFoldDB" id="A0A2T0VX51"/>
<dbReference type="InterPro" id="IPR020846">
    <property type="entry name" value="MFS_dom"/>
</dbReference>
<keyword evidence="4 6" id="KW-1133">Transmembrane helix</keyword>
<sequence length="196" mass="20398">MNNIHWCDEPFDRSRGSGRVLIKEGNNRATCMTIRTTHPHQQPKTLTALSAVLSMTLCVTLLIAAEFMPVSLLTPMAGGLNATEGQIGQAVSVSGLFAVLASLLASTMAGGVNRKTILLTMTLLMLVSLVTIALAPNFIALIIARAFLGVAVGGFWALATAVIMRLVPPEAIPKAIAIMYTGQGAAAAFAAPIGAI</sequence>
<evidence type="ECO:0000256" key="5">
    <source>
        <dbReference type="ARBA" id="ARBA00023136"/>
    </source>
</evidence>
<feature type="transmembrane region" description="Helical" evidence="6">
    <location>
        <begin position="87"/>
        <end position="105"/>
    </location>
</feature>
<dbReference type="Pfam" id="PF07690">
    <property type="entry name" value="MFS_1"/>
    <property type="match status" value="1"/>
</dbReference>
<dbReference type="Gene3D" id="1.20.1250.20">
    <property type="entry name" value="MFS general substrate transporter like domains"/>
    <property type="match status" value="1"/>
</dbReference>
<organism evidence="8 9">
    <name type="scientific">Yoonia maritima</name>
    <dbReference type="NCBI Taxonomy" id="1435347"/>
    <lineage>
        <taxon>Bacteria</taxon>
        <taxon>Pseudomonadati</taxon>
        <taxon>Pseudomonadota</taxon>
        <taxon>Alphaproteobacteria</taxon>
        <taxon>Rhodobacterales</taxon>
        <taxon>Paracoccaceae</taxon>
        <taxon>Yoonia</taxon>
    </lineage>
</organism>
<evidence type="ECO:0000256" key="2">
    <source>
        <dbReference type="ARBA" id="ARBA00022475"/>
    </source>
</evidence>
<keyword evidence="3 6" id="KW-0812">Transmembrane</keyword>
<evidence type="ECO:0000256" key="3">
    <source>
        <dbReference type="ARBA" id="ARBA00022692"/>
    </source>
</evidence>
<evidence type="ECO:0000313" key="9">
    <source>
        <dbReference type="Proteomes" id="UP000238007"/>
    </source>
</evidence>
<dbReference type="InterPro" id="IPR050189">
    <property type="entry name" value="MFS_Efflux_Transporters"/>
</dbReference>
<comment type="subcellular location">
    <subcellularLocation>
        <location evidence="1">Cell membrane</location>
        <topology evidence="1">Multi-pass membrane protein</topology>
    </subcellularLocation>
</comment>
<gene>
    <name evidence="8" type="ORF">CLV80_10842</name>
</gene>
<evidence type="ECO:0000256" key="6">
    <source>
        <dbReference type="SAM" id="Phobius"/>
    </source>
</evidence>